<organism evidence="2 3">
    <name type="scientific">Solanum commersonii</name>
    <name type="common">Commerson's wild potato</name>
    <name type="synonym">Commerson's nightshade</name>
    <dbReference type="NCBI Taxonomy" id="4109"/>
    <lineage>
        <taxon>Eukaryota</taxon>
        <taxon>Viridiplantae</taxon>
        <taxon>Streptophyta</taxon>
        <taxon>Embryophyta</taxon>
        <taxon>Tracheophyta</taxon>
        <taxon>Spermatophyta</taxon>
        <taxon>Magnoliopsida</taxon>
        <taxon>eudicotyledons</taxon>
        <taxon>Gunneridae</taxon>
        <taxon>Pentapetalae</taxon>
        <taxon>asterids</taxon>
        <taxon>lamiids</taxon>
        <taxon>Solanales</taxon>
        <taxon>Solanaceae</taxon>
        <taxon>Solanoideae</taxon>
        <taxon>Solaneae</taxon>
        <taxon>Solanum</taxon>
    </lineage>
</organism>
<evidence type="ECO:0000313" key="3">
    <source>
        <dbReference type="Proteomes" id="UP000824120"/>
    </source>
</evidence>
<feature type="region of interest" description="Disordered" evidence="1">
    <location>
        <begin position="1"/>
        <end position="41"/>
    </location>
</feature>
<keyword evidence="3" id="KW-1185">Reference proteome</keyword>
<feature type="region of interest" description="Disordered" evidence="1">
    <location>
        <begin position="131"/>
        <end position="165"/>
    </location>
</feature>
<accession>A0A9J5YJA0</accession>
<dbReference type="Proteomes" id="UP000824120">
    <property type="component" value="Chromosome 6"/>
</dbReference>
<evidence type="ECO:0000313" key="2">
    <source>
        <dbReference type="EMBL" id="KAG5599046.1"/>
    </source>
</evidence>
<feature type="compositionally biased region" description="Basic and acidic residues" evidence="1">
    <location>
        <begin position="138"/>
        <end position="157"/>
    </location>
</feature>
<name>A0A9J5YJA0_SOLCO</name>
<feature type="region of interest" description="Disordered" evidence="1">
    <location>
        <begin position="229"/>
        <end position="248"/>
    </location>
</feature>
<dbReference type="EMBL" id="JACXVP010000006">
    <property type="protein sequence ID" value="KAG5599046.1"/>
    <property type="molecule type" value="Genomic_DNA"/>
</dbReference>
<reference evidence="2 3" key="1">
    <citation type="submission" date="2020-09" db="EMBL/GenBank/DDBJ databases">
        <title>De no assembly of potato wild relative species, Solanum commersonii.</title>
        <authorList>
            <person name="Cho K."/>
        </authorList>
    </citation>
    <scope>NUCLEOTIDE SEQUENCE [LARGE SCALE GENOMIC DNA]</scope>
    <source>
        <strain evidence="2">LZ3.2</strain>
        <tissue evidence="2">Leaf</tissue>
    </source>
</reference>
<comment type="caution">
    <text evidence="2">The sequence shown here is derived from an EMBL/GenBank/DDBJ whole genome shotgun (WGS) entry which is preliminary data.</text>
</comment>
<sequence>MIQGHNEQECYVEHPELYPTKEKNTLEQRNTKDGGGKRRQPEKVWTKVGLITGNKFAALNKENVEQKNCQISKSTKGNEKCADEVQRTIPGVQLSQVMDNESNPTTPTDIIRNSMKENGIITISEDIQSVPKGGFSMMRRDSNSNKTKEDHYSKNDDNGVNNGIQRSDNSIEGIITKCTPRNLIKAMDTLKENGTGINNKDNMGIEEIGLVLKKGPDLVDEAKDELQFRKETDEDNDMEYNVQQISKA</sequence>
<dbReference type="AlphaFoldDB" id="A0A9J5YJA0"/>
<gene>
    <name evidence="2" type="ORF">H5410_030416</name>
</gene>
<proteinExistence type="predicted"/>
<protein>
    <submittedName>
        <fullName evidence="2">Uncharacterized protein</fullName>
    </submittedName>
</protein>
<evidence type="ECO:0000256" key="1">
    <source>
        <dbReference type="SAM" id="MobiDB-lite"/>
    </source>
</evidence>